<dbReference type="GO" id="GO:0071916">
    <property type="term" value="F:dipeptide transmembrane transporter activity"/>
    <property type="evidence" value="ECO:0007669"/>
    <property type="project" value="TreeGrafter"/>
</dbReference>
<evidence type="ECO:0000256" key="4">
    <source>
        <dbReference type="ARBA" id="ARBA00022692"/>
    </source>
</evidence>
<keyword evidence="2" id="KW-0813">Transport</keyword>
<organism evidence="9">
    <name type="scientific">marine metagenome</name>
    <dbReference type="NCBI Taxonomy" id="408172"/>
    <lineage>
        <taxon>unclassified sequences</taxon>
        <taxon>metagenomes</taxon>
        <taxon>ecological metagenomes</taxon>
    </lineage>
</organism>
<keyword evidence="6 7" id="KW-0472">Membrane</keyword>
<feature type="domain" description="ABC transporter type 1 GsiC-like N-terminal" evidence="8">
    <location>
        <begin position="35"/>
        <end position="141"/>
    </location>
</feature>
<evidence type="ECO:0000313" key="9">
    <source>
        <dbReference type="EMBL" id="SVC47849.1"/>
    </source>
</evidence>
<dbReference type="Pfam" id="PF19300">
    <property type="entry name" value="BPD_transp_1_N"/>
    <property type="match status" value="1"/>
</dbReference>
<evidence type="ECO:0000256" key="5">
    <source>
        <dbReference type="ARBA" id="ARBA00022989"/>
    </source>
</evidence>
<dbReference type="AlphaFoldDB" id="A0A382MG37"/>
<feature type="transmembrane region" description="Helical" evidence="7">
    <location>
        <begin position="141"/>
        <end position="162"/>
    </location>
</feature>
<proteinExistence type="predicted"/>
<evidence type="ECO:0000256" key="6">
    <source>
        <dbReference type="ARBA" id="ARBA00023136"/>
    </source>
</evidence>
<evidence type="ECO:0000256" key="1">
    <source>
        <dbReference type="ARBA" id="ARBA00004651"/>
    </source>
</evidence>
<reference evidence="9" key="1">
    <citation type="submission" date="2018-05" db="EMBL/GenBank/DDBJ databases">
        <authorList>
            <person name="Lanie J.A."/>
            <person name="Ng W.-L."/>
            <person name="Kazmierczak K.M."/>
            <person name="Andrzejewski T.M."/>
            <person name="Davidsen T.M."/>
            <person name="Wayne K.J."/>
            <person name="Tettelin H."/>
            <person name="Glass J.I."/>
            <person name="Rusch D."/>
            <person name="Podicherti R."/>
            <person name="Tsui H.-C.T."/>
            <person name="Winkler M.E."/>
        </authorList>
    </citation>
    <scope>NUCLEOTIDE SEQUENCE</scope>
</reference>
<dbReference type="PANTHER" id="PTHR43163">
    <property type="entry name" value="DIPEPTIDE TRANSPORT SYSTEM PERMEASE PROTEIN DPPB-RELATED"/>
    <property type="match status" value="1"/>
</dbReference>
<dbReference type="InterPro" id="IPR045621">
    <property type="entry name" value="BPD_transp_1_N"/>
</dbReference>
<dbReference type="InterPro" id="IPR035906">
    <property type="entry name" value="MetI-like_sf"/>
</dbReference>
<keyword evidence="5 7" id="KW-1133">Transmembrane helix</keyword>
<dbReference type="PANTHER" id="PTHR43163:SF6">
    <property type="entry name" value="DIPEPTIDE TRANSPORT SYSTEM PERMEASE PROTEIN DPPB-RELATED"/>
    <property type="match status" value="1"/>
</dbReference>
<comment type="subcellular location">
    <subcellularLocation>
        <location evidence="1">Cell membrane</location>
        <topology evidence="1">Multi-pass membrane protein</topology>
    </subcellularLocation>
</comment>
<feature type="non-terminal residue" evidence="9">
    <location>
        <position position="181"/>
    </location>
</feature>
<gene>
    <name evidence="9" type="ORF">METZ01_LOCUS300703</name>
</gene>
<keyword evidence="3" id="KW-1003">Cell membrane</keyword>
<accession>A0A382MG37</accession>
<sequence>VDPKGREALDVALFRFSVTNVAWFYRDGYPLGMDMKVYLLRRLVQGLLTLFLVSIAIFAILRVAPGDVTDLIMSGEDGSGLGMADKHKQELRTSYGLDRPIYQQYGEWVVDMATLHWGNSLFTERSVWDDFLLKLPVTLQLSFMGLLIAVVLGVPLGIVAALRQDTWVDYMARIFALGGVS</sequence>
<dbReference type="Gene3D" id="1.10.3720.10">
    <property type="entry name" value="MetI-like"/>
    <property type="match status" value="1"/>
</dbReference>
<evidence type="ECO:0000256" key="7">
    <source>
        <dbReference type="SAM" id="Phobius"/>
    </source>
</evidence>
<keyword evidence="4 7" id="KW-0812">Transmembrane</keyword>
<evidence type="ECO:0000259" key="8">
    <source>
        <dbReference type="Pfam" id="PF19300"/>
    </source>
</evidence>
<name>A0A382MG37_9ZZZZ</name>
<dbReference type="SUPFAM" id="SSF161098">
    <property type="entry name" value="MetI-like"/>
    <property type="match status" value="1"/>
</dbReference>
<protein>
    <recommendedName>
        <fullName evidence="8">ABC transporter type 1 GsiC-like N-terminal domain-containing protein</fullName>
    </recommendedName>
</protein>
<feature type="transmembrane region" description="Helical" evidence="7">
    <location>
        <begin position="43"/>
        <end position="64"/>
    </location>
</feature>
<evidence type="ECO:0000256" key="3">
    <source>
        <dbReference type="ARBA" id="ARBA00022475"/>
    </source>
</evidence>
<evidence type="ECO:0000256" key="2">
    <source>
        <dbReference type="ARBA" id="ARBA00022448"/>
    </source>
</evidence>
<dbReference type="EMBL" id="UINC01093427">
    <property type="protein sequence ID" value="SVC47849.1"/>
    <property type="molecule type" value="Genomic_DNA"/>
</dbReference>
<dbReference type="GO" id="GO:0005886">
    <property type="term" value="C:plasma membrane"/>
    <property type="evidence" value="ECO:0007669"/>
    <property type="project" value="UniProtKB-SubCell"/>
</dbReference>
<feature type="non-terminal residue" evidence="9">
    <location>
        <position position="1"/>
    </location>
</feature>